<dbReference type="Pfam" id="PF03803">
    <property type="entry name" value="Scramblase"/>
    <property type="match status" value="1"/>
</dbReference>
<keyword evidence="2" id="KW-0449">Lipoprotein</keyword>
<sequence length="273" mass="31386">MADNDYFQNMDAFTDLDYPAVVIQQPRTNDFPGPRRPIPVSTIDQEFNSTFNPISGLEFLLDVNQLIIQQSVELTDLMSVSSENRYTVKVPRGDTIYYATETSSAFQRTCFGSGRHFRLNLYDRTQQQSIQFVRRLACGTCTFWCYLQKMEVWIPPGDYIGTIKQEISFNMTPNFGVYNKNDNLLYRIKGPPTFGCLLGKAQNFQIYTHDGSTQIGSITHQWDQVKVSYNTFLQMPSNIQDNEIKALLIGSAFLLEYMFFLPSNKRLACRPLC</sequence>
<comment type="cofactor">
    <cofactor evidence="2">
        <name>Ca(2+)</name>
        <dbReference type="ChEBI" id="CHEBI:29108"/>
    </cofactor>
</comment>
<evidence type="ECO:0000313" key="4">
    <source>
        <dbReference type="Proteomes" id="UP001152888"/>
    </source>
</evidence>
<keyword evidence="2" id="KW-0106">Calcium</keyword>
<comment type="function">
    <text evidence="2">May mediate accelerated ATP-independent bidirectional transbilayer migration of phospholipids upon binding calcium ions that results in a loss of phospholipid asymmetry in the plasma membrane.</text>
</comment>
<proteinExistence type="inferred from homology"/>
<dbReference type="GO" id="GO:0005886">
    <property type="term" value="C:plasma membrane"/>
    <property type="evidence" value="ECO:0007669"/>
    <property type="project" value="TreeGrafter"/>
</dbReference>
<dbReference type="Proteomes" id="UP001152888">
    <property type="component" value="Unassembled WGS sequence"/>
</dbReference>
<dbReference type="AlphaFoldDB" id="A0A9P0KLV3"/>
<keyword evidence="4" id="KW-1185">Reference proteome</keyword>
<dbReference type="InterPro" id="IPR005552">
    <property type="entry name" value="Scramblase"/>
</dbReference>
<reference evidence="3" key="1">
    <citation type="submission" date="2022-03" db="EMBL/GenBank/DDBJ databases">
        <authorList>
            <person name="Sayadi A."/>
        </authorList>
    </citation>
    <scope>NUCLEOTIDE SEQUENCE</scope>
</reference>
<comment type="caution">
    <text evidence="3">The sequence shown here is derived from an EMBL/GenBank/DDBJ whole genome shotgun (WGS) entry which is preliminary data.</text>
</comment>
<evidence type="ECO:0000256" key="2">
    <source>
        <dbReference type="RuleBase" id="RU363116"/>
    </source>
</evidence>
<dbReference type="OrthoDB" id="444338at2759"/>
<dbReference type="PANTHER" id="PTHR23248">
    <property type="entry name" value="PHOSPHOLIPID SCRAMBLASE-RELATED"/>
    <property type="match status" value="1"/>
</dbReference>
<evidence type="ECO:0000256" key="1">
    <source>
        <dbReference type="ARBA" id="ARBA00005350"/>
    </source>
</evidence>
<dbReference type="PANTHER" id="PTHR23248:SF4">
    <property type="entry name" value="PHOSPHOLIPID SCRAMBLASE"/>
    <property type="match status" value="1"/>
</dbReference>
<accession>A0A9P0KLV3</accession>
<evidence type="ECO:0000313" key="3">
    <source>
        <dbReference type="EMBL" id="CAH1979372.1"/>
    </source>
</evidence>
<dbReference type="EMBL" id="CAKOFQ010006877">
    <property type="protein sequence ID" value="CAH1979372.1"/>
    <property type="molecule type" value="Genomic_DNA"/>
</dbReference>
<comment type="similarity">
    <text evidence="1 2">Belongs to the phospholipid scramblase family.</text>
</comment>
<protein>
    <recommendedName>
        <fullName evidence="2">Phospholipid scramblase</fullName>
    </recommendedName>
</protein>
<name>A0A9P0KLV3_ACAOB</name>
<keyword evidence="2" id="KW-0564">Palmitate</keyword>
<organism evidence="3 4">
    <name type="scientific">Acanthoscelides obtectus</name>
    <name type="common">Bean weevil</name>
    <name type="synonym">Bruchus obtectus</name>
    <dbReference type="NCBI Taxonomy" id="200917"/>
    <lineage>
        <taxon>Eukaryota</taxon>
        <taxon>Metazoa</taxon>
        <taxon>Ecdysozoa</taxon>
        <taxon>Arthropoda</taxon>
        <taxon>Hexapoda</taxon>
        <taxon>Insecta</taxon>
        <taxon>Pterygota</taxon>
        <taxon>Neoptera</taxon>
        <taxon>Endopterygota</taxon>
        <taxon>Coleoptera</taxon>
        <taxon>Polyphaga</taxon>
        <taxon>Cucujiformia</taxon>
        <taxon>Chrysomeloidea</taxon>
        <taxon>Chrysomelidae</taxon>
        <taxon>Bruchinae</taxon>
        <taxon>Bruchini</taxon>
        <taxon>Acanthoscelides</taxon>
    </lineage>
</organism>
<dbReference type="GO" id="GO:0017128">
    <property type="term" value="F:phospholipid scramblase activity"/>
    <property type="evidence" value="ECO:0007669"/>
    <property type="project" value="InterPro"/>
</dbReference>
<gene>
    <name evidence="3" type="ORF">ACAOBT_LOCUS13404</name>
</gene>